<gene>
    <name evidence="3" type="ORF">HNR00_003563</name>
</gene>
<accession>A0A840ZML5</accession>
<dbReference type="AlphaFoldDB" id="A0A840ZML5"/>
<protein>
    <submittedName>
        <fullName evidence="3">Rha family phage regulatory protein</fullName>
    </submittedName>
</protein>
<sequence>MQNALRERLARLYWVSTDRTRDISRRRGSSLQAHLAAFSNPSRQRGISDHPESSENEMTETDMQPGGADRQPIVRLVGDQLRADSRDVAAYFRKDHKNVLQAITNLHCSPRFRGLNFQPFKINDLTGETTSHVTMTKDGFAFLVMGFTGPAAAVFKEAYIERFNAMEAELRNRAAAALPQTFAEALRLAADKAEENERLSGQVRQQAERIAFQAPKVEAYKRIAEADGSMCITEAAKNLQLRPTDLFKHLRTRAWIYRRAGAREDLGY</sequence>
<dbReference type="InterPro" id="IPR005039">
    <property type="entry name" value="Ant_C"/>
</dbReference>
<dbReference type="GO" id="GO:0003677">
    <property type="term" value="F:DNA binding"/>
    <property type="evidence" value="ECO:0007669"/>
    <property type="project" value="InterPro"/>
</dbReference>
<dbReference type="Pfam" id="PF09669">
    <property type="entry name" value="Phage_pRha"/>
    <property type="match status" value="1"/>
</dbReference>
<proteinExistence type="predicted"/>
<feature type="region of interest" description="Disordered" evidence="1">
    <location>
        <begin position="34"/>
        <end position="70"/>
    </location>
</feature>
<reference evidence="3 4" key="1">
    <citation type="submission" date="2020-08" db="EMBL/GenBank/DDBJ databases">
        <title>Genomic Encyclopedia of Type Strains, Phase IV (KMG-IV): sequencing the most valuable type-strain genomes for metagenomic binning, comparative biology and taxonomic classification.</title>
        <authorList>
            <person name="Goeker M."/>
        </authorList>
    </citation>
    <scope>NUCLEOTIDE SEQUENCE [LARGE SCALE GENOMIC DNA]</scope>
    <source>
        <strain evidence="3 4">DSM 2163</strain>
    </source>
</reference>
<dbReference type="NCBIfam" id="TIGR02681">
    <property type="entry name" value="phage_pRha"/>
    <property type="match status" value="1"/>
</dbReference>
<feature type="domain" description="Antirepressor protein C-terminal" evidence="2">
    <location>
        <begin position="209"/>
        <end position="263"/>
    </location>
</feature>
<dbReference type="Pfam" id="PF03374">
    <property type="entry name" value="ANT"/>
    <property type="match status" value="1"/>
</dbReference>
<evidence type="ECO:0000313" key="3">
    <source>
        <dbReference type="EMBL" id="MBB5758836.1"/>
    </source>
</evidence>
<organism evidence="3 4">
    <name type="scientific">Methylorubrum rhodinum</name>
    <dbReference type="NCBI Taxonomy" id="29428"/>
    <lineage>
        <taxon>Bacteria</taxon>
        <taxon>Pseudomonadati</taxon>
        <taxon>Pseudomonadota</taxon>
        <taxon>Alphaproteobacteria</taxon>
        <taxon>Hyphomicrobiales</taxon>
        <taxon>Methylobacteriaceae</taxon>
        <taxon>Methylorubrum</taxon>
    </lineage>
</organism>
<comment type="caution">
    <text evidence="3">The sequence shown here is derived from an EMBL/GenBank/DDBJ whole genome shotgun (WGS) entry which is preliminary data.</text>
</comment>
<dbReference type="InterPro" id="IPR014054">
    <property type="entry name" value="Phage_regulatory_Rha"/>
</dbReference>
<keyword evidence="4" id="KW-1185">Reference proteome</keyword>
<evidence type="ECO:0000313" key="4">
    <source>
        <dbReference type="Proteomes" id="UP000583454"/>
    </source>
</evidence>
<dbReference type="EMBL" id="JACHOP010000017">
    <property type="protein sequence ID" value="MBB5758836.1"/>
    <property type="molecule type" value="Genomic_DNA"/>
</dbReference>
<name>A0A840ZML5_9HYPH</name>
<dbReference type="Proteomes" id="UP000583454">
    <property type="component" value="Unassembled WGS sequence"/>
</dbReference>
<evidence type="ECO:0000259" key="2">
    <source>
        <dbReference type="Pfam" id="PF03374"/>
    </source>
</evidence>
<evidence type="ECO:0000256" key="1">
    <source>
        <dbReference type="SAM" id="MobiDB-lite"/>
    </source>
</evidence>